<keyword evidence="5" id="KW-0418">Kinase</keyword>
<dbReference type="InterPro" id="IPR000700">
    <property type="entry name" value="PAS-assoc_C"/>
</dbReference>
<dbReference type="SMART" id="SM00387">
    <property type="entry name" value="HATPase_c"/>
    <property type="match status" value="1"/>
</dbReference>
<dbReference type="InterPro" id="IPR001610">
    <property type="entry name" value="PAC"/>
</dbReference>
<feature type="transmembrane region" description="Helical" evidence="6">
    <location>
        <begin position="28"/>
        <end position="50"/>
    </location>
</feature>
<dbReference type="Gene3D" id="3.30.450.20">
    <property type="entry name" value="PAS domain"/>
    <property type="match status" value="3"/>
</dbReference>
<evidence type="ECO:0000313" key="10">
    <source>
        <dbReference type="Proteomes" id="UP001409585"/>
    </source>
</evidence>
<dbReference type="Pfam" id="PF08447">
    <property type="entry name" value="PAS_3"/>
    <property type="match status" value="2"/>
</dbReference>
<dbReference type="InterPro" id="IPR013655">
    <property type="entry name" value="PAS_fold_3"/>
</dbReference>
<sequence>MVTAGVVGALLVAAELESVALNGSGGGLLWQTVAIVIAVLSVAIAVYLLLVSHNTRQALSESERRYDLAVSAYGGGVWELESNEADDMYWSQRFYHMLGVAPDAEPASFSRLLARVHPEDKPGLVENVAQLRANGHAAEVRVRIAVGSGSDYRWFTMNATSQRDQHGKMRVVGSLLDIDREMRLQTERARLLSIIDHPLLYIFQFDAEQKIIYSNRTFEHQGIFTDTYSKEEWLSPGSSDFGASQFAIALRDGSWSGDFKVNGKREIPLRAVLMVHRDNKDAVSHYSLVCRDITETLVQEAKLEDALNQLSRVTEGSSDGFWSMNLADESSFQCSEQTLALLGYTSEDFDFSCEHLEKLVHIEDYDAARAALLAAVERGQDIDLEVRLLHASNEFRWYRIRGRSYTVGVDNRHELAGSISDINPLKRLQEELQRSNLELEQFAFQASHDLKEPLRTMRTFAEHLQSDLATGDDELVKEDLNFIESAGERMSVMIDDLLRLARVGAAEIDETEIDLNELINDAVARLKTLVEDEGARVTVADTLGRIKGDSTRLGLAVQNILQNAIKFKSPERQAQLTITSTDLGDSIALGISDNGIGIAEKHQAEVFKPFKTLHSQESYGGSGIGLAVVAKVIEKHGGSIELVSQLNEGTTVTLVIPKER</sequence>
<protein>
    <recommendedName>
        <fullName evidence="2">histidine kinase</fullName>
        <ecNumber evidence="2">2.7.13.3</ecNumber>
    </recommendedName>
</protein>
<dbReference type="PROSITE" id="PS50109">
    <property type="entry name" value="HIS_KIN"/>
    <property type="match status" value="1"/>
</dbReference>
<dbReference type="PANTHER" id="PTHR43304">
    <property type="entry name" value="PHYTOCHROME-LIKE PROTEIN CPH1"/>
    <property type="match status" value="1"/>
</dbReference>
<dbReference type="InterPro" id="IPR003594">
    <property type="entry name" value="HATPase_dom"/>
</dbReference>
<reference evidence="10" key="1">
    <citation type="journal article" date="2019" name="Int. J. Syst. Evol. Microbiol.">
        <title>The Global Catalogue of Microorganisms (GCM) 10K type strain sequencing project: providing services to taxonomists for standard genome sequencing and annotation.</title>
        <authorList>
            <consortium name="The Broad Institute Genomics Platform"/>
            <consortium name="The Broad Institute Genome Sequencing Center for Infectious Disease"/>
            <person name="Wu L."/>
            <person name="Ma J."/>
        </authorList>
    </citation>
    <scope>NUCLEOTIDE SEQUENCE [LARGE SCALE GENOMIC DNA]</scope>
    <source>
        <strain evidence="10">JCM 19134</strain>
    </source>
</reference>
<feature type="domain" description="Histidine kinase" evidence="7">
    <location>
        <begin position="445"/>
        <end position="660"/>
    </location>
</feature>
<dbReference type="Pfam" id="PF00512">
    <property type="entry name" value="HisKA"/>
    <property type="match status" value="1"/>
</dbReference>
<dbReference type="Pfam" id="PF02518">
    <property type="entry name" value="HATPase_c"/>
    <property type="match status" value="1"/>
</dbReference>
<dbReference type="InterPro" id="IPR035965">
    <property type="entry name" value="PAS-like_dom_sf"/>
</dbReference>
<keyword evidence="6" id="KW-0812">Transmembrane</keyword>
<dbReference type="InterPro" id="IPR004358">
    <property type="entry name" value="Sig_transdc_His_kin-like_C"/>
</dbReference>
<dbReference type="InterPro" id="IPR036890">
    <property type="entry name" value="HATPase_C_sf"/>
</dbReference>
<dbReference type="SUPFAM" id="SSF55785">
    <property type="entry name" value="PYP-like sensor domain (PAS domain)"/>
    <property type="match status" value="3"/>
</dbReference>
<dbReference type="EMBL" id="BAABLX010000023">
    <property type="protein sequence ID" value="GAA4944443.1"/>
    <property type="molecule type" value="Genomic_DNA"/>
</dbReference>
<dbReference type="SMART" id="SM00388">
    <property type="entry name" value="HisKA"/>
    <property type="match status" value="1"/>
</dbReference>
<keyword evidence="3" id="KW-0597">Phosphoprotein</keyword>
<evidence type="ECO:0000256" key="5">
    <source>
        <dbReference type="ARBA" id="ARBA00022777"/>
    </source>
</evidence>
<dbReference type="EC" id="2.7.13.3" evidence="2"/>
<dbReference type="CDD" id="cd00130">
    <property type="entry name" value="PAS"/>
    <property type="match status" value="1"/>
</dbReference>
<gene>
    <name evidence="9" type="ORF">GCM10025791_24240</name>
</gene>
<keyword evidence="6" id="KW-0472">Membrane</keyword>
<dbReference type="Gene3D" id="1.10.287.130">
    <property type="match status" value="1"/>
</dbReference>
<dbReference type="PANTHER" id="PTHR43304:SF1">
    <property type="entry name" value="PAC DOMAIN-CONTAINING PROTEIN"/>
    <property type="match status" value="1"/>
</dbReference>
<dbReference type="PROSITE" id="PS50113">
    <property type="entry name" value="PAC"/>
    <property type="match status" value="1"/>
</dbReference>
<evidence type="ECO:0000256" key="6">
    <source>
        <dbReference type="SAM" id="Phobius"/>
    </source>
</evidence>
<dbReference type="SMART" id="SM00086">
    <property type="entry name" value="PAC"/>
    <property type="match status" value="3"/>
</dbReference>
<dbReference type="SUPFAM" id="SSF47384">
    <property type="entry name" value="Homodimeric domain of signal transducing histidine kinase"/>
    <property type="match status" value="1"/>
</dbReference>
<evidence type="ECO:0000259" key="8">
    <source>
        <dbReference type="PROSITE" id="PS50113"/>
    </source>
</evidence>
<accession>A0AAV3U2T6</accession>
<evidence type="ECO:0000256" key="2">
    <source>
        <dbReference type="ARBA" id="ARBA00012438"/>
    </source>
</evidence>
<dbReference type="CDD" id="cd00082">
    <property type="entry name" value="HisKA"/>
    <property type="match status" value="1"/>
</dbReference>
<keyword evidence="6" id="KW-1133">Transmembrane helix</keyword>
<dbReference type="InterPro" id="IPR000014">
    <property type="entry name" value="PAS"/>
</dbReference>
<name>A0AAV3U2T6_9ALTE</name>
<evidence type="ECO:0000313" key="9">
    <source>
        <dbReference type="EMBL" id="GAA4944443.1"/>
    </source>
</evidence>
<evidence type="ECO:0000259" key="7">
    <source>
        <dbReference type="PROSITE" id="PS50109"/>
    </source>
</evidence>
<proteinExistence type="predicted"/>
<dbReference type="AlphaFoldDB" id="A0AAV3U2T6"/>
<keyword evidence="10" id="KW-1185">Reference proteome</keyword>
<keyword evidence="4" id="KW-0808">Transferase</keyword>
<feature type="domain" description="PAC" evidence="8">
    <location>
        <begin position="382"/>
        <end position="434"/>
    </location>
</feature>
<organism evidence="9 10">
    <name type="scientific">Halioxenophilus aromaticivorans</name>
    <dbReference type="NCBI Taxonomy" id="1306992"/>
    <lineage>
        <taxon>Bacteria</taxon>
        <taxon>Pseudomonadati</taxon>
        <taxon>Pseudomonadota</taxon>
        <taxon>Gammaproteobacteria</taxon>
        <taxon>Alteromonadales</taxon>
        <taxon>Alteromonadaceae</taxon>
        <taxon>Halioxenophilus</taxon>
    </lineage>
</organism>
<dbReference type="Gene3D" id="3.30.565.10">
    <property type="entry name" value="Histidine kinase-like ATPase, C-terminal domain"/>
    <property type="match status" value="1"/>
</dbReference>
<dbReference type="InterPro" id="IPR005467">
    <property type="entry name" value="His_kinase_dom"/>
</dbReference>
<evidence type="ECO:0000256" key="1">
    <source>
        <dbReference type="ARBA" id="ARBA00000085"/>
    </source>
</evidence>
<comment type="caution">
    <text evidence="9">The sequence shown here is derived from an EMBL/GenBank/DDBJ whole genome shotgun (WGS) entry which is preliminary data.</text>
</comment>
<evidence type="ECO:0000256" key="4">
    <source>
        <dbReference type="ARBA" id="ARBA00022679"/>
    </source>
</evidence>
<dbReference type="GO" id="GO:0000155">
    <property type="term" value="F:phosphorelay sensor kinase activity"/>
    <property type="evidence" value="ECO:0007669"/>
    <property type="project" value="InterPro"/>
</dbReference>
<dbReference type="Proteomes" id="UP001409585">
    <property type="component" value="Unassembled WGS sequence"/>
</dbReference>
<dbReference type="InterPro" id="IPR052162">
    <property type="entry name" value="Sensor_kinase/Photoreceptor"/>
</dbReference>
<evidence type="ECO:0000256" key="3">
    <source>
        <dbReference type="ARBA" id="ARBA00022553"/>
    </source>
</evidence>
<dbReference type="InterPro" id="IPR036097">
    <property type="entry name" value="HisK_dim/P_sf"/>
</dbReference>
<dbReference type="PRINTS" id="PR00344">
    <property type="entry name" value="BCTRLSENSOR"/>
</dbReference>
<comment type="catalytic activity">
    <reaction evidence="1">
        <text>ATP + protein L-histidine = ADP + protein N-phospho-L-histidine.</text>
        <dbReference type="EC" id="2.7.13.3"/>
    </reaction>
</comment>
<dbReference type="SUPFAM" id="SSF55874">
    <property type="entry name" value="ATPase domain of HSP90 chaperone/DNA topoisomerase II/histidine kinase"/>
    <property type="match status" value="1"/>
</dbReference>
<dbReference type="InterPro" id="IPR003661">
    <property type="entry name" value="HisK_dim/P_dom"/>
</dbReference>